<evidence type="ECO:0000313" key="2">
    <source>
        <dbReference type="EMBL" id="MFF5294893.1"/>
    </source>
</evidence>
<feature type="domain" description="CHAT" evidence="1">
    <location>
        <begin position="120"/>
        <end position="400"/>
    </location>
</feature>
<proteinExistence type="predicted"/>
<comment type="caution">
    <text evidence="2">The sequence shown here is derived from an EMBL/GenBank/DDBJ whole genome shotgun (WGS) entry which is preliminary data.</text>
</comment>
<accession>A0ABW6WPI2</accession>
<evidence type="ECO:0000259" key="1">
    <source>
        <dbReference type="Pfam" id="PF12770"/>
    </source>
</evidence>
<reference evidence="2 3" key="1">
    <citation type="submission" date="2024-10" db="EMBL/GenBank/DDBJ databases">
        <title>The Natural Products Discovery Center: Release of the First 8490 Sequenced Strains for Exploring Actinobacteria Biosynthetic Diversity.</title>
        <authorList>
            <person name="Kalkreuter E."/>
            <person name="Kautsar S.A."/>
            <person name="Yang D."/>
            <person name="Bader C.D."/>
            <person name="Teijaro C.N."/>
            <person name="Fluegel L."/>
            <person name="Davis C.M."/>
            <person name="Simpson J.R."/>
            <person name="Lauterbach L."/>
            <person name="Steele A.D."/>
            <person name="Gui C."/>
            <person name="Meng S."/>
            <person name="Li G."/>
            <person name="Viehrig K."/>
            <person name="Ye F."/>
            <person name="Su P."/>
            <person name="Kiefer A.F."/>
            <person name="Nichols A."/>
            <person name="Cepeda A.J."/>
            <person name="Yan W."/>
            <person name="Fan B."/>
            <person name="Jiang Y."/>
            <person name="Adhikari A."/>
            <person name="Zheng C.-J."/>
            <person name="Schuster L."/>
            <person name="Cowan T.M."/>
            <person name="Smanski M.J."/>
            <person name="Chevrette M.G."/>
            <person name="De Carvalho L.P.S."/>
            <person name="Shen B."/>
        </authorList>
    </citation>
    <scope>NUCLEOTIDE SEQUENCE [LARGE SCALE GENOMIC DNA]</scope>
    <source>
        <strain evidence="2 3">NPDC000087</strain>
    </source>
</reference>
<keyword evidence="3" id="KW-1185">Reference proteome</keyword>
<dbReference type="Proteomes" id="UP001602245">
    <property type="component" value="Unassembled WGS sequence"/>
</dbReference>
<name>A0ABW6WPI2_9ACTN</name>
<organism evidence="2 3">
    <name type="scientific">Paractinoplanes globisporus</name>
    <dbReference type="NCBI Taxonomy" id="113565"/>
    <lineage>
        <taxon>Bacteria</taxon>
        <taxon>Bacillati</taxon>
        <taxon>Actinomycetota</taxon>
        <taxon>Actinomycetes</taxon>
        <taxon>Micromonosporales</taxon>
        <taxon>Micromonosporaceae</taxon>
        <taxon>Paractinoplanes</taxon>
    </lineage>
</organism>
<dbReference type="RefSeq" id="WP_020517449.1">
    <property type="nucleotide sequence ID" value="NZ_JBIAZU010000006.1"/>
</dbReference>
<dbReference type="EMBL" id="JBIAZU010000006">
    <property type="protein sequence ID" value="MFF5294893.1"/>
    <property type="molecule type" value="Genomic_DNA"/>
</dbReference>
<evidence type="ECO:0000313" key="3">
    <source>
        <dbReference type="Proteomes" id="UP001602245"/>
    </source>
</evidence>
<dbReference type="InterPro" id="IPR024983">
    <property type="entry name" value="CHAT_dom"/>
</dbReference>
<protein>
    <submittedName>
        <fullName evidence="2">CHAT domain-containing protein</fullName>
    </submittedName>
</protein>
<sequence length="401" mass="43635">MMPDRVAQDVDSRMALAREWDELVAQVRDLPGFEDFLRPPRLSSLLPAATGGPVVILNVSQWRCDALVVTSSGVQVVELPDLDQNDVAAQTRAYLDAVEARQDETERGVDSDAVEGALERCLRWMWDAFAARILDRLGYTATPAGDAWPRVWWCPTGALTLLPIHAAGDHRTPGEAVLDRVISSYTPTLRALVEARAATGSRPAGSDRMLFVGVPETPGQATLPSVLTEEKLVTGLFGDRCTPLIGKQAKRETVLAGLLTHGWVHFASHAEQNLDDPSHGGVLVADGVLTVTDLSAQQYHGDFAYLSGCKTAVGGTDLPDEAITLAAALHYTGYRHVIATLWSVHDKQAAEVAREVYQAITRDGVLHADDAAEALHHAVRKLRARRREWPSMWTPFAHTGP</sequence>
<dbReference type="Pfam" id="PF12770">
    <property type="entry name" value="CHAT"/>
    <property type="match status" value="1"/>
</dbReference>
<gene>
    <name evidence="2" type="ORF">ACFY35_36085</name>
</gene>